<feature type="compositionally biased region" description="Basic residues" evidence="1">
    <location>
        <begin position="478"/>
        <end position="487"/>
    </location>
</feature>
<dbReference type="KEGG" id="hyh:D3Y59_11580"/>
<feature type="chain" id="PRO_5017745599" description="DUF5723 domain-containing protein" evidence="2">
    <location>
        <begin position="24"/>
        <end position="499"/>
    </location>
</feature>
<dbReference type="OrthoDB" id="9805336at2"/>
<sequence length="499" mass="54965">MNLLAPRLLGGALLLLLPELAAAQSSFNLSRSNYSGLGGAAWNPATLADNRYKFQLKLIGVDVHATNTAYRYSGDWHLLSRDVPMEFNNNTLEPRPTDKPKLFSVGMNLRGPGLMVRLNERNSVAISSRVRVAFQGNRVSPVLLQNAVDEFKTKARFDNNTFNLNLNAFAEWNASYARVVFDEGPHFLKAGLTAKRLLGVASAYLQSRDLDYEVVTRTAATGDSTLRVHNLDGAFGYSNADAFEDFEAGDAQRWLAPSNAPGSGWGADLGVVYEYRPDDPAQYRYVDKKGVTRTDHSRSKYLYRVSVAITDLGSINYKDAVAYNNIKAKNLGVSESDIEGIDADNFDQRFERVLQTGRYQKETRFGAALPTALNIDVDYRLVPRVYLNAAISQGLRSTYAAGMRHFSFASVAPRLEMKWLEVSTPVSLINNYQTLTYGLNLRLGPLSVGSNDLAGLLSAKPYGTNAYVELSLLSLTNKRPKNKKPKAGKPVPSAAPAQI</sequence>
<dbReference type="InterPro" id="IPR043781">
    <property type="entry name" value="DUF5723"/>
</dbReference>
<evidence type="ECO:0000313" key="5">
    <source>
        <dbReference type="Proteomes" id="UP000262802"/>
    </source>
</evidence>
<accession>A0A3B7RA24</accession>
<gene>
    <name evidence="4" type="ORF">D3Y59_11580</name>
</gene>
<organism evidence="4 5">
    <name type="scientific">Hymenobacter oligotrophus</name>
    <dbReference type="NCBI Taxonomy" id="2319843"/>
    <lineage>
        <taxon>Bacteria</taxon>
        <taxon>Pseudomonadati</taxon>
        <taxon>Bacteroidota</taxon>
        <taxon>Cytophagia</taxon>
        <taxon>Cytophagales</taxon>
        <taxon>Hymenobacteraceae</taxon>
        <taxon>Hymenobacter</taxon>
    </lineage>
</organism>
<feature type="domain" description="DUF5723" evidence="3">
    <location>
        <begin position="44"/>
        <end position="446"/>
    </location>
</feature>
<proteinExistence type="predicted"/>
<evidence type="ECO:0000313" key="4">
    <source>
        <dbReference type="EMBL" id="AYA37629.1"/>
    </source>
</evidence>
<evidence type="ECO:0000259" key="3">
    <source>
        <dbReference type="Pfam" id="PF18990"/>
    </source>
</evidence>
<keyword evidence="5" id="KW-1185">Reference proteome</keyword>
<feature type="region of interest" description="Disordered" evidence="1">
    <location>
        <begin position="478"/>
        <end position="499"/>
    </location>
</feature>
<dbReference type="RefSeq" id="WP_119445195.1">
    <property type="nucleotide sequence ID" value="NZ_CP032317.1"/>
</dbReference>
<dbReference type="Proteomes" id="UP000262802">
    <property type="component" value="Chromosome"/>
</dbReference>
<name>A0A3B7RA24_9BACT</name>
<reference evidence="4 5" key="1">
    <citation type="submission" date="2018-09" db="EMBL/GenBank/DDBJ databases">
        <title>Hymenobacter medium sp. nov., isolated from R2A medium.</title>
        <authorList>
            <person name="Yingchao G."/>
        </authorList>
    </citation>
    <scope>NUCLEOTIDE SEQUENCE [LARGE SCALE GENOMIC DNA]</scope>
    <source>
        <strain evidence="5">sh-6</strain>
    </source>
</reference>
<dbReference type="Pfam" id="PF18990">
    <property type="entry name" value="DUF5723"/>
    <property type="match status" value="1"/>
</dbReference>
<feature type="signal peptide" evidence="2">
    <location>
        <begin position="1"/>
        <end position="23"/>
    </location>
</feature>
<protein>
    <recommendedName>
        <fullName evidence="3">DUF5723 domain-containing protein</fullName>
    </recommendedName>
</protein>
<dbReference type="CDD" id="cd01670">
    <property type="entry name" value="Death"/>
    <property type="match status" value="1"/>
</dbReference>
<dbReference type="EMBL" id="CP032317">
    <property type="protein sequence ID" value="AYA37629.1"/>
    <property type="molecule type" value="Genomic_DNA"/>
</dbReference>
<keyword evidence="2" id="KW-0732">Signal</keyword>
<evidence type="ECO:0000256" key="1">
    <source>
        <dbReference type="SAM" id="MobiDB-lite"/>
    </source>
</evidence>
<evidence type="ECO:0000256" key="2">
    <source>
        <dbReference type="SAM" id="SignalP"/>
    </source>
</evidence>
<dbReference type="AlphaFoldDB" id="A0A3B7RA24"/>